<reference evidence="1 2" key="1">
    <citation type="journal article" date="2011" name="Science">
        <title>The ecoresponsive genome of Daphnia pulex.</title>
        <authorList>
            <person name="Colbourne J.K."/>
            <person name="Pfrender M.E."/>
            <person name="Gilbert D."/>
            <person name="Thomas W.K."/>
            <person name="Tucker A."/>
            <person name="Oakley T.H."/>
            <person name="Tokishita S."/>
            <person name="Aerts A."/>
            <person name="Arnold G.J."/>
            <person name="Basu M.K."/>
            <person name="Bauer D.J."/>
            <person name="Caceres C.E."/>
            <person name="Carmel L."/>
            <person name="Casola C."/>
            <person name="Choi J.H."/>
            <person name="Detter J.C."/>
            <person name="Dong Q."/>
            <person name="Dusheyko S."/>
            <person name="Eads B.D."/>
            <person name="Frohlich T."/>
            <person name="Geiler-Samerotte K.A."/>
            <person name="Gerlach D."/>
            <person name="Hatcher P."/>
            <person name="Jogdeo S."/>
            <person name="Krijgsveld J."/>
            <person name="Kriventseva E.V."/>
            <person name="Kultz D."/>
            <person name="Laforsch C."/>
            <person name="Lindquist E."/>
            <person name="Lopez J."/>
            <person name="Manak J.R."/>
            <person name="Muller J."/>
            <person name="Pangilinan J."/>
            <person name="Patwardhan R.P."/>
            <person name="Pitluck S."/>
            <person name="Pritham E.J."/>
            <person name="Rechtsteiner A."/>
            <person name="Rho M."/>
            <person name="Rogozin I.B."/>
            <person name="Sakarya O."/>
            <person name="Salamov A."/>
            <person name="Schaack S."/>
            <person name="Shapiro H."/>
            <person name="Shiga Y."/>
            <person name="Skalitzky C."/>
            <person name="Smith Z."/>
            <person name="Souvorov A."/>
            <person name="Sung W."/>
            <person name="Tang Z."/>
            <person name="Tsuchiya D."/>
            <person name="Tu H."/>
            <person name="Vos H."/>
            <person name="Wang M."/>
            <person name="Wolf Y.I."/>
            <person name="Yamagata H."/>
            <person name="Yamada T."/>
            <person name="Ye Y."/>
            <person name="Shaw J.R."/>
            <person name="Andrews J."/>
            <person name="Crease T.J."/>
            <person name="Tang H."/>
            <person name="Lucas S.M."/>
            <person name="Robertson H.M."/>
            <person name="Bork P."/>
            <person name="Koonin E.V."/>
            <person name="Zdobnov E.M."/>
            <person name="Grigoriev I.V."/>
            <person name="Lynch M."/>
            <person name="Boore J.L."/>
        </authorList>
    </citation>
    <scope>NUCLEOTIDE SEQUENCE [LARGE SCALE GENOMIC DNA]</scope>
</reference>
<dbReference type="AlphaFoldDB" id="E9HP94"/>
<evidence type="ECO:0000313" key="1">
    <source>
        <dbReference type="EMBL" id="EFX66399.1"/>
    </source>
</evidence>
<name>E9HP94_DAPPU</name>
<proteinExistence type="predicted"/>
<organism evidence="1 2">
    <name type="scientific">Daphnia pulex</name>
    <name type="common">Water flea</name>
    <dbReference type="NCBI Taxonomy" id="6669"/>
    <lineage>
        <taxon>Eukaryota</taxon>
        <taxon>Metazoa</taxon>
        <taxon>Ecdysozoa</taxon>
        <taxon>Arthropoda</taxon>
        <taxon>Crustacea</taxon>
        <taxon>Branchiopoda</taxon>
        <taxon>Diplostraca</taxon>
        <taxon>Cladocera</taxon>
        <taxon>Anomopoda</taxon>
        <taxon>Daphniidae</taxon>
        <taxon>Daphnia</taxon>
    </lineage>
</organism>
<dbReference type="KEGG" id="dpx:DAPPUDRAFT_263175"/>
<dbReference type="HOGENOM" id="CLU_2576251_0_0_1"/>
<sequence>MECPELDTRGNIFANGYLLSELGINNDLDVSFAYRNSYCLAMTLPPRDNPKGLADEPVDGVGSLSLPEKDAFHMQHKIKEK</sequence>
<protein>
    <submittedName>
        <fullName evidence="1">Uncharacterized protein</fullName>
    </submittedName>
</protein>
<accession>E9HP94</accession>
<keyword evidence="2" id="KW-1185">Reference proteome</keyword>
<gene>
    <name evidence="1" type="ORF">DAPPUDRAFT_263175</name>
</gene>
<evidence type="ECO:0000313" key="2">
    <source>
        <dbReference type="Proteomes" id="UP000000305"/>
    </source>
</evidence>
<dbReference type="EMBL" id="GL732704">
    <property type="protein sequence ID" value="EFX66399.1"/>
    <property type="molecule type" value="Genomic_DNA"/>
</dbReference>
<dbReference type="Proteomes" id="UP000000305">
    <property type="component" value="Unassembled WGS sequence"/>
</dbReference>
<dbReference type="InParanoid" id="E9HP94"/>